<dbReference type="AlphaFoldDB" id="A0A8J8PC15"/>
<dbReference type="Proteomes" id="UP000752814">
    <property type="component" value="Unassembled WGS sequence"/>
</dbReference>
<reference evidence="3" key="1">
    <citation type="submission" date="2016-03" db="EMBL/GenBank/DDBJ databases">
        <authorList>
            <person name="Borrel G."/>
            <person name="Mccann A."/>
            <person name="O'Toole P.W."/>
        </authorList>
    </citation>
    <scope>NUCLEOTIDE SEQUENCE</scope>
    <source>
        <strain evidence="3">183</strain>
    </source>
</reference>
<feature type="compositionally biased region" description="Basic residues" evidence="1">
    <location>
        <begin position="71"/>
        <end position="81"/>
    </location>
</feature>
<name>A0A8J8PC15_9ARCH</name>
<dbReference type="EMBL" id="LVVT01000007">
    <property type="protein sequence ID" value="TQS84070.1"/>
    <property type="molecule type" value="Genomic_DNA"/>
</dbReference>
<proteinExistence type="predicted"/>
<evidence type="ECO:0000259" key="2">
    <source>
        <dbReference type="Pfam" id="PF19134"/>
    </source>
</evidence>
<protein>
    <recommendedName>
        <fullName evidence="2">DUF5817 domain-containing protein</fullName>
    </recommendedName>
</protein>
<comment type="caution">
    <text evidence="3">The sequence shown here is derived from an EMBL/GenBank/DDBJ whole genome shotgun (WGS) entry which is preliminary data.</text>
</comment>
<dbReference type="InterPro" id="IPR043855">
    <property type="entry name" value="DUF5817"/>
</dbReference>
<sequence length="146" mass="16383">MLGVIVCSKCSTVQGADLKSAHVTCPRCGTRIEVKRAKVYFSTESPKELAEAVRQISEQMKYDIENPPEKPRKRIRVKKPKQKPEDEVSIKNALMKVQEKKGVLIKADIGKALQIKEDVELEEAISKMLLAGILCEVSTDEYKLVL</sequence>
<gene>
    <name evidence="3" type="ORF">A3207_07075</name>
</gene>
<dbReference type="Pfam" id="PF19134">
    <property type="entry name" value="DUF5817"/>
    <property type="match status" value="1"/>
</dbReference>
<evidence type="ECO:0000256" key="1">
    <source>
        <dbReference type="SAM" id="MobiDB-lite"/>
    </source>
</evidence>
<evidence type="ECO:0000313" key="4">
    <source>
        <dbReference type="Proteomes" id="UP000752814"/>
    </source>
</evidence>
<accession>A0A8J8PC15</accession>
<dbReference type="RefSeq" id="WP_400195003.1">
    <property type="nucleotide sequence ID" value="NZ_CAYAYE010000004.1"/>
</dbReference>
<feature type="domain" description="DUF5817" evidence="2">
    <location>
        <begin position="4"/>
        <end position="51"/>
    </location>
</feature>
<dbReference type="Gene3D" id="3.90.820.10">
    <property type="entry name" value="Structural Genomics, Unknown Function 30-nov-00 1gh9 Mol_id"/>
    <property type="match status" value="1"/>
</dbReference>
<organism evidence="3 4">
    <name type="scientific">Candidatus Methanomassiliicoccus intestinalis</name>
    <dbReference type="NCBI Taxonomy" id="1406512"/>
    <lineage>
        <taxon>Archaea</taxon>
        <taxon>Methanobacteriati</taxon>
        <taxon>Thermoplasmatota</taxon>
        <taxon>Thermoplasmata</taxon>
        <taxon>Methanomassiliicoccales</taxon>
        <taxon>Methanomassiliicoccaceae</taxon>
        <taxon>Methanomassiliicoccus</taxon>
    </lineage>
</organism>
<evidence type="ECO:0000313" key="3">
    <source>
        <dbReference type="EMBL" id="TQS84070.1"/>
    </source>
</evidence>
<feature type="region of interest" description="Disordered" evidence="1">
    <location>
        <begin position="62"/>
        <end position="88"/>
    </location>
</feature>